<gene>
    <name evidence="1" type="ORF">A7U60_g6177</name>
</gene>
<dbReference type="Proteomes" id="UP000757232">
    <property type="component" value="Unassembled WGS sequence"/>
</dbReference>
<sequence>MMLSSGSPQFRLSALFLLSIVSSLIAFRLSFSGQASSRPRTDSISSPALRALSKFLIPTSSIWPKTYLSIAHSAEQFPGRSIVHINLELIFREIRQGIIELRNPSGDLPRLVKRQLQLNGWNFKLDISWKNKVKIWTWAISDELSFFPEEAIPKLCTFADEGNISPVERTVLNRYCSLFFEKHGDIVIWSSLDAVPRAFTQTFIRSTQAKLKRKHEYEKTSVFSFTTSEAGFSIFDDAFIFAALPFSRVFSKYLSSESDSKLKQPGRLPGLRCSTPLFTRLPEILSLLTSGPNALHVLSLSNGSASYASALEAHASALEYDEAARRECIKDVGIQGWREERMYARWEAALLTAGLLARWVVLLESRD</sequence>
<comment type="caution">
    <text evidence="1">The sequence shown here is derived from an EMBL/GenBank/DDBJ whole genome shotgun (WGS) entry which is preliminary data.</text>
</comment>
<dbReference type="OrthoDB" id="3059868at2759"/>
<organism evidence="1 2">
    <name type="scientific">Sanghuangporus baumii</name>
    <name type="common">Phellinus baumii</name>
    <dbReference type="NCBI Taxonomy" id="108892"/>
    <lineage>
        <taxon>Eukaryota</taxon>
        <taxon>Fungi</taxon>
        <taxon>Dikarya</taxon>
        <taxon>Basidiomycota</taxon>
        <taxon>Agaricomycotina</taxon>
        <taxon>Agaricomycetes</taxon>
        <taxon>Hymenochaetales</taxon>
        <taxon>Hymenochaetaceae</taxon>
        <taxon>Sanghuangporus</taxon>
    </lineage>
</organism>
<dbReference type="AlphaFoldDB" id="A0A9Q5N7I8"/>
<protein>
    <submittedName>
        <fullName evidence="1">Uncharacterized protein</fullName>
    </submittedName>
</protein>
<evidence type="ECO:0000313" key="1">
    <source>
        <dbReference type="EMBL" id="OCB86718.1"/>
    </source>
</evidence>
<keyword evidence="2" id="KW-1185">Reference proteome</keyword>
<proteinExistence type="predicted"/>
<evidence type="ECO:0000313" key="2">
    <source>
        <dbReference type="Proteomes" id="UP000757232"/>
    </source>
</evidence>
<dbReference type="EMBL" id="LNZH02000199">
    <property type="protein sequence ID" value="OCB86718.1"/>
    <property type="molecule type" value="Genomic_DNA"/>
</dbReference>
<accession>A0A9Q5N7I8</accession>
<name>A0A9Q5N7I8_SANBA</name>
<reference evidence="1" key="1">
    <citation type="submission" date="2016-06" db="EMBL/GenBank/DDBJ databases">
        <title>Draft Genome sequence of the fungus Inonotus baumii.</title>
        <authorList>
            <person name="Zhu H."/>
            <person name="Lin W."/>
        </authorList>
    </citation>
    <scope>NUCLEOTIDE SEQUENCE</scope>
    <source>
        <strain evidence="1">821</strain>
    </source>
</reference>